<dbReference type="Proteomes" id="UP000222485">
    <property type="component" value="Genome"/>
</dbReference>
<reference evidence="2" key="1">
    <citation type="journal article" date="2017" name="Curr. Microbiol.">
        <title>Genomic Diversity of Type B3 Bacteriophages of Caulobacter crescentus.</title>
        <authorList>
            <person name="Ash K.T."/>
            <person name="Drake K.M."/>
            <person name="Gibbs W.S."/>
            <person name="Ely B."/>
        </authorList>
    </citation>
    <scope>NUCLEOTIDE SEQUENCE [LARGE SCALE GENOMIC DNA]</scope>
</reference>
<organism evidence="1 2">
    <name type="scientific">Caulobacter phage Ccr32</name>
    <dbReference type="NCBI Taxonomy" id="1959738"/>
    <lineage>
        <taxon>Viruses</taxon>
        <taxon>Duplodnaviria</taxon>
        <taxon>Heunggongvirae</taxon>
        <taxon>Uroviricota</taxon>
        <taxon>Caudoviricetes</taxon>
        <taxon>Jeanschmidtviridae</taxon>
        <taxon>Shapirovirus</taxon>
        <taxon>Shapirovirus cbk</taxon>
    </lineage>
</organism>
<gene>
    <name evidence="1" type="ORF">Ccr32_gp227</name>
</gene>
<dbReference type="EMBL" id="KY555146">
    <property type="protein sequence ID" value="ARB15145.1"/>
    <property type="molecule type" value="Genomic_DNA"/>
</dbReference>
<evidence type="ECO:0000313" key="1">
    <source>
        <dbReference type="EMBL" id="ARB15145.1"/>
    </source>
</evidence>
<accession>A0A1V0EE05</accession>
<evidence type="ECO:0000313" key="2">
    <source>
        <dbReference type="Proteomes" id="UP000222485"/>
    </source>
</evidence>
<proteinExistence type="predicted"/>
<sequence length="84" mass="9292">MLTKDEITFAGLIKAMEDARRTAKAAGDLVSTAEIDRWFKEHAPIIREVRDKAEADEFDAGVRVLTASEEGAKDTLDDSERSLP</sequence>
<protein>
    <submittedName>
        <fullName evidence="1">Uncharacterized protein</fullName>
    </submittedName>
</protein>
<name>A0A1V0EE05_9CAUD</name>